<sequence length="334" mass="34806">MSLKSLVLAAASALIYLPTSTGLATGMQAATYLEYADAAYSLVDSYTASNFFSEFSLFSGGDPTNGFVNYQGSLSAAQSAGLVNTNNNQIYMGVDHTTVNPSSPGRASVRLTSNKAYTHGLFIADIAHMPGSICGVWPAFWLFGPNWPNSGEIDIIEGVNQASTDQITLHTAAGCTINTAGSQSGITLTNSNCNAGNAGDGCGVTTSMPNAYGDSFNNNGGGTYAMQWESSGIYVWFWPAGSVPSDVTSGQPVTGNWGLPVVAFNGGSGCTIDNFFSDQSIVFDTTFCGSWAGAVWSSGSCSSYADTCADYVSGNPGAFTNAYWLVNSVKVYQQ</sequence>
<comment type="similarity">
    <text evidence="2">Belongs to the glycosyl hydrolase 16 family.</text>
</comment>
<keyword evidence="5" id="KW-0326">Glycosidase</keyword>
<dbReference type="PROSITE" id="PS51762">
    <property type="entry name" value="GH16_2"/>
    <property type="match status" value="1"/>
</dbReference>
<dbReference type="RefSeq" id="XP_024725735.1">
    <property type="nucleotide sequence ID" value="XM_024868548.1"/>
</dbReference>
<dbReference type="CDD" id="cd02181">
    <property type="entry name" value="GH16_fungal_Lam16A_glucanase"/>
    <property type="match status" value="1"/>
</dbReference>
<dbReference type="GeneID" id="36576629"/>
<accession>A0A2T3BFK8</accession>
<evidence type="ECO:0000256" key="3">
    <source>
        <dbReference type="ARBA" id="ARBA00012599"/>
    </source>
</evidence>
<evidence type="ECO:0000256" key="1">
    <source>
        <dbReference type="ARBA" id="ARBA00000124"/>
    </source>
</evidence>
<dbReference type="AlphaFoldDB" id="A0A2T3BFK8"/>
<feature type="signal peptide" evidence="6">
    <location>
        <begin position="1"/>
        <end position="22"/>
    </location>
</feature>
<evidence type="ECO:0000256" key="5">
    <source>
        <dbReference type="ARBA" id="ARBA00023295"/>
    </source>
</evidence>
<dbReference type="FunFam" id="2.60.120.200:FF:000114">
    <property type="entry name" value="Probable endo-1,3(4)-beta-glucanase NFIA_089530"/>
    <property type="match status" value="1"/>
</dbReference>
<dbReference type="EMBL" id="KZ679006">
    <property type="protein sequence ID" value="PSS28210.1"/>
    <property type="molecule type" value="Genomic_DNA"/>
</dbReference>
<dbReference type="EC" id="3.2.1.6" evidence="3"/>
<evidence type="ECO:0000259" key="7">
    <source>
        <dbReference type="PROSITE" id="PS51762"/>
    </source>
</evidence>
<dbReference type="PANTHER" id="PTHR10963:SF24">
    <property type="entry name" value="GLYCOSIDASE C21B10.07-RELATED"/>
    <property type="match status" value="1"/>
</dbReference>
<dbReference type="STRING" id="857342.A0A2T3BFK8"/>
<dbReference type="SUPFAM" id="SSF49899">
    <property type="entry name" value="Concanavalin A-like lectins/glucanases"/>
    <property type="match status" value="1"/>
</dbReference>
<evidence type="ECO:0000256" key="4">
    <source>
        <dbReference type="ARBA" id="ARBA00022801"/>
    </source>
</evidence>
<evidence type="ECO:0000256" key="2">
    <source>
        <dbReference type="ARBA" id="ARBA00006865"/>
    </source>
</evidence>
<keyword evidence="6" id="KW-0732">Signal</keyword>
<dbReference type="GO" id="GO:0052861">
    <property type="term" value="F:endo-1,3(4)-beta-glucanase activity"/>
    <property type="evidence" value="ECO:0007669"/>
    <property type="project" value="UniProtKB-EC"/>
</dbReference>
<organism evidence="8 9">
    <name type="scientific">Amorphotheca resinae ATCC 22711</name>
    <dbReference type="NCBI Taxonomy" id="857342"/>
    <lineage>
        <taxon>Eukaryota</taxon>
        <taxon>Fungi</taxon>
        <taxon>Dikarya</taxon>
        <taxon>Ascomycota</taxon>
        <taxon>Pezizomycotina</taxon>
        <taxon>Leotiomycetes</taxon>
        <taxon>Helotiales</taxon>
        <taxon>Amorphothecaceae</taxon>
        <taxon>Amorphotheca</taxon>
    </lineage>
</organism>
<dbReference type="OrthoDB" id="192832at2759"/>
<dbReference type="Gene3D" id="2.60.120.200">
    <property type="match status" value="1"/>
</dbReference>
<dbReference type="GO" id="GO:0009251">
    <property type="term" value="P:glucan catabolic process"/>
    <property type="evidence" value="ECO:0007669"/>
    <property type="project" value="TreeGrafter"/>
</dbReference>
<protein>
    <recommendedName>
        <fullName evidence="3">endo-1,3(4)-beta-glucanase</fullName>
        <ecNumber evidence="3">3.2.1.6</ecNumber>
    </recommendedName>
</protein>
<reference evidence="8 9" key="1">
    <citation type="journal article" date="2018" name="New Phytol.">
        <title>Comparative genomics and transcriptomics depict ericoid mycorrhizal fungi as versatile saprotrophs and plant mutualists.</title>
        <authorList>
            <person name="Martino E."/>
            <person name="Morin E."/>
            <person name="Grelet G.A."/>
            <person name="Kuo A."/>
            <person name="Kohler A."/>
            <person name="Daghino S."/>
            <person name="Barry K.W."/>
            <person name="Cichocki N."/>
            <person name="Clum A."/>
            <person name="Dockter R.B."/>
            <person name="Hainaut M."/>
            <person name="Kuo R.C."/>
            <person name="LaButti K."/>
            <person name="Lindahl B.D."/>
            <person name="Lindquist E.A."/>
            <person name="Lipzen A."/>
            <person name="Khouja H.R."/>
            <person name="Magnuson J."/>
            <person name="Murat C."/>
            <person name="Ohm R.A."/>
            <person name="Singer S.W."/>
            <person name="Spatafora J.W."/>
            <person name="Wang M."/>
            <person name="Veneault-Fourrey C."/>
            <person name="Henrissat B."/>
            <person name="Grigoriev I.V."/>
            <person name="Martin F.M."/>
            <person name="Perotto S."/>
        </authorList>
    </citation>
    <scope>NUCLEOTIDE SEQUENCE [LARGE SCALE GENOMIC DNA]</scope>
    <source>
        <strain evidence="8 9">ATCC 22711</strain>
    </source>
</reference>
<evidence type="ECO:0000256" key="6">
    <source>
        <dbReference type="SAM" id="SignalP"/>
    </source>
</evidence>
<comment type="catalytic activity">
    <reaction evidence="1">
        <text>Endohydrolysis of (1-&gt;3)- or (1-&gt;4)-linkages in beta-D-glucans when the glucose residue whose reducing group is involved in the linkage to be hydrolyzed is itself substituted at C-3.</text>
        <dbReference type="EC" id="3.2.1.6"/>
    </reaction>
</comment>
<dbReference type="Proteomes" id="UP000241818">
    <property type="component" value="Unassembled WGS sequence"/>
</dbReference>
<name>A0A2T3BFK8_AMORE</name>
<keyword evidence="9" id="KW-1185">Reference proteome</keyword>
<gene>
    <name evidence="8" type="ORF">M430DRAFT_55588</name>
</gene>
<keyword evidence="4 8" id="KW-0378">Hydrolase</keyword>
<feature type="domain" description="GH16" evidence="7">
    <location>
        <begin position="33"/>
        <end position="300"/>
    </location>
</feature>
<dbReference type="InParanoid" id="A0A2T3BFK8"/>
<feature type="chain" id="PRO_5015681433" description="endo-1,3(4)-beta-glucanase" evidence="6">
    <location>
        <begin position="23"/>
        <end position="334"/>
    </location>
</feature>
<dbReference type="InterPro" id="IPR050546">
    <property type="entry name" value="Glycosyl_Hydrlase_16"/>
</dbReference>
<evidence type="ECO:0000313" key="8">
    <source>
        <dbReference type="EMBL" id="PSS28210.1"/>
    </source>
</evidence>
<proteinExistence type="inferred from homology"/>
<evidence type="ECO:0000313" key="9">
    <source>
        <dbReference type="Proteomes" id="UP000241818"/>
    </source>
</evidence>
<dbReference type="InterPro" id="IPR013320">
    <property type="entry name" value="ConA-like_dom_sf"/>
</dbReference>
<dbReference type="PANTHER" id="PTHR10963">
    <property type="entry name" value="GLYCOSYL HYDROLASE-RELATED"/>
    <property type="match status" value="1"/>
</dbReference>
<dbReference type="Pfam" id="PF26113">
    <property type="entry name" value="GH16_XgeA"/>
    <property type="match status" value="1"/>
</dbReference>
<dbReference type="InterPro" id="IPR000757">
    <property type="entry name" value="Beta-glucanase-like"/>
</dbReference>